<accession>A0ABD3QP76</accession>
<sequence length="302" mass="34680">MIKSHGHCQKHGAKPKRCKVPGCEAQRQSGYDDMCKRHWRYLAAPPEMRKEPPKTAEEKRMVEPRGKSVYDDILPASFAWRGEQGGKFIKVKKVKVDSGDDSDSVSNDDEEATKKSEDYDVEYSETLPLAKFLEDNSHLEAGWHRRNECLAKGLMPPSSLKCKLEAWEKQIAITEMALLVGFKDEYQRMLAHAWGRDQNQFRKHLIGSLCSRRGELARKRRSDFGSKLPEEKRVKASEKALTTKKLRREAARYKEEHREQQNTKLNHSLDDDIMAKPSSFDEGVQHDNEVHMEAKPLGSMEG</sequence>
<keyword evidence="3" id="KW-1185">Reference proteome</keyword>
<evidence type="ECO:0000313" key="2">
    <source>
        <dbReference type="EMBL" id="KAL3801116.1"/>
    </source>
</evidence>
<feature type="region of interest" description="Disordered" evidence="1">
    <location>
        <begin position="97"/>
        <end position="118"/>
    </location>
</feature>
<dbReference type="EMBL" id="JABMIG020000029">
    <property type="protein sequence ID" value="KAL3801116.1"/>
    <property type="molecule type" value="Genomic_DNA"/>
</dbReference>
<feature type="compositionally biased region" description="Basic and acidic residues" evidence="1">
    <location>
        <begin position="283"/>
        <end position="294"/>
    </location>
</feature>
<evidence type="ECO:0000256" key="1">
    <source>
        <dbReference type="SAM" id="MobiDB-lite"/>
    </source>
</evidence>
<name>A0ABD3QP76_9STRA</name>
<comment type="caution">
    <text evidence="2">The sequence shown here is derived from an EMBL/GenBank/DDBJ whole genome shotgun (WGS) entry which is preliminary data.</text>
</comment>
<dbReference type="AlphaFoldDB" id="A0ABD3QP76"/>
<feature type="region of interest" description="Disordered" evidence="1">
    <location>
        <begin position="220"/>
        <end position="302"/>
    </location>
</feature>
<reference evidence="2 3" key="1">
    <citation type="journal article" date="2020" name="G3 (Bethesda)">
        <title>Improved Reference Genome for Cyclotella cryptica CCMP332, a Model for Cell Wall Morphogenesis, Salinity Adaptation, and Lipid Production in Diatoms (Bacillariophyta).</title>
        <authorList>
            <person name="Roberts W.R."/>
            <person name="Downey K.M."/>
            <person name="Ruck E.C."/>
            <person name="Traller J.C."/>
            <person name="Alverson A.J."/>
        </authorList>
    </citation>
    <scope>NUCLEOTIDE SEQUENCE [LARGE SCALE GENOMIC DNA]</scope>
    <source>
        <strain evidence="2 3">CCMP332</strain>
    </source>
</reference>
<feature type="compositionally biased region" description="Basic residues" evidence="1">
    <location>
        <begin position="1"/>
        <end position="19"/>
    </location>
</feature>
<gene>
    <name evidence="2" type="ORF">HJC23_002409</name>
</gene>
<organism evidence="2 3">
    <name type="scientific">Cyclotella cryptica</name>
    <dbReference type="NCBI Taxonomy" id="29204"/>
    <lineage>
        <taxon>Eukaryota</taxon>
        <taxon>Sar</taxon>
        <taxon>Stramenopiles</taxon>
        <taxon>Ochrophyta</taxon>
        <taxon>Bacillariophyta</taxon>
        <taxon>Coscinodiscophyceae</taxon>
        <taxon>Thalassiosirophycidae</taxon>
        <taxon>Stephanodiscales</taxon>
        <taxon>Stephanodiscaceae</taxon>
        <taxon>Cyclotella</taxon>
    </lineage>
</organism>
<proteinExistence type="predicted"/>
<dbReference type="Proteomes" id="UP001516023">
    <property type="component" value="Unassembled WGS sequence"/>
</dbReference>
<feature type="region of interest" description="Disordered" evidence="1">
    <location>
        <begin position="1"/>
        <end position="23"/>
    </location>
</feature>
<evidence type="ECO:0000313" key="3">
    <source>
        <dbReference type="Proteomes" id="UP001516023"/>
    </source>
</evidence>
<protein>
    <submittedName>
        <fullName evidence="2">Uncharacterized protein</fullName>
    </submittedName>
</protein>
<feature type="compositionally biased region" description="Basic and acidic residues" evidence="1">
    <location>
        <begin position="220"/>
        <end position="238"/>
    </location>
</feature>
<feature type="compositionally biased region" description="Acidic residues" evidence="1">
    <location>
        <begin position="99"/>
        <end position="111"/>
    </location>
</feature>
<feature type="compositionally biased region" description="Basic and acidic residues" evidence="1">
    <location>
        <begin position="248"/>
        <end position="274"/>
    </location>
</feature>